<feature type="region of interest" description="Disordered" evidence="2">
    <location>
        <begin position="1"/>
        <end position="24"/>
    </location>
</feature>
<protein>
    <submittedName>
        <fullName evidence="3">Uncharacterized protein</fullName>
    </submittedName>
</protein>
<dbReference type="OrthoDB" id="1901244at2759"/>
<feature type="non-terminal residue" evidence="3">
    <location>
        <position position="67"/>
    </location>
</feature>
<dbReference type="EMBL" id="AUSU01005625">
    <property type="protein sequence ID" value="EPS63222.1"/>
    <property type="molecule type" value="Genomic_DNA"/>
</dbReference>
<proteinExistence type="inferred from homology"/>
<comment type="similarity">
    <text evidence="1">Belongs to the OBAP family.</text>
</comment>
<dbReference type="PANTHER" id="PTHR31360:SF13">
    <property type="entry name" value="DUF1264 DOMAIN-CONTAINING PROTEIN"/>
    <property type="match status" value="1"/>
</dbReference>
<keyword evidence="4" id="KW-1185">Reference proteome</keyword>
<dbReference type="AlphaFoldDB" id="S8DTT2"/>
<accession>S8DTT2</accession>
<sequence>PMASSDGIPGMMPAGDGSVPPGKEITVGQRILDGAAQIAQSMSPIKRMSQHACTFAIYSHDTGRQIQ</sequence>
<dbReference type="PANTHER" id="PTHR31360">
    <property type="match status" value="1"/>
</dbReference>
<feature type="non-terminal residue" evidence="3">
    <location>
        <position position="1"/>
    </location>
</feature>
<reference evidence="3 4" key="1">
    <citation type="journal article" date="2013" name="BMC Genomics">
        <title>The miniature genome of a carnivorous plant Genlisea aurea contains a low number of genes and short non-coding sequences.</title>
        <authorList>
            <person name="Leushkin E.V."/>
            <person name="Sutormin R.A."/>
            <person name="Nabieva E.R."/>
            <person name="Penin A.A."/>
            <person name="Kondrashov A.S."/>
            <person name="Logacheva M.D."/>
        </authorList>
    </citation>
    <scope>NUCLEOTIDE SEQUENCE [LARGE SCALE GENOMIC DNA]</scope>
</reference>
<evidence type="ECO:0000313" key="3">
    <source>
        <dbReference type="EMBL" id="EPS63222.1"/>
    </source>
</evidence>
<gene>
    <name evidence="3" type="ORF">M569_11566</name>
</gene>
<comment type="caution">
    <text evidence="3">The sequence shown here is derived from an EMBL/GenBank/DDBJ whole genome shotgun (WGS) entry which is preliminary data.</text>
</comment>
<evidence type="ECO:0000256" key="2">
    <source>
        <dbReference type="SAM" id="MobiDB-lite"/>
    </source>
</evidence>
<dbReference type="Proteomes" id="UP000015453">
    <property type="component" value="Unassembled WGS sequence"/>
</dbReference>
<dbReference type="InterPro" id="IPR010686">
    <property type="entry name" value="OBAP-like"/>
</dbReference>
<name>S8DTT2_9LAMI</name>
<evidence type="ECO:0000256" key="1">
    <source>
        <dbReference type="ARBA" id="ARBA00009740"/>
    </source>
</evidence>
<organism evidence="3 4">
    <name type="scientific">Genlisea aurea</name>
    <dbReference type="NCBI Taxonomy" id="192259"/>
    <lineage>
        <taxon>Eukaryota</taxon>
        <taxon>Viridiplantae</taxon>
        <taxon>Streptophyta</taxon>
        <taxon>Embryophyta</taxon>
        <taxon>Tracheophyta</taxon>
        <taxon>Spermatophyta</taxon>
        <taxon>Magnoliopsida</taxon>
        <taxon>eudicotyledons</taxon>
        <taxon>Gunneridae</taxon>
        <taxon>Pentapetalae</taxon>
        <taxon>asterids</taxon>
        <taxon>lamiids</taxon>
        <taxon>Lamiales</taxon>
        <taxon>Lentibulariaceae</taxon>
        <taxon>Genlisea</taxon>
    </lineage>
</organism>
<evidence type="ECO:0000313" key="4">
    <source>
        <dbReference type="Proteomes" id="UP000015453"/>
    </source>
</evidence>